<dbReference type="EMBL" id="JACHHY010000013">
    <property type="protein sequence ID" value="MBB5019095.1"/>
    <property type="molecule type" value="Genomic_DNA"/>
</dbReference>
<accession>A0A840MNP8</accession>
<evidence type="ECO:0000256" key="2">
    <source>
        <dbReference type="ARBA" id="ARBA00023136"/>
    </source>
</evidence>
<keyword evidence="2 4" id="KW-0472">Membrane</keyword>
<keyword evidence="3" id="KW-0998">Cell outer membrane</keyword>
<comment type="subcellular location">
    <subcellularLocation>
        <location evidence="1">Cell outer membrane</location>
    </subcellularLocation>
</comment>
<comment type="caution">
    <text evidence="8">The sequence shown here is derived from an EMBL/GenBank/DDBJ whole genome shotgun (WGS) entry which is preliminary data.</text>
</comment>
<dbReference type="Gene3D" id="3.30.1330.60">
    <property type="entry name" value="OmpA-like domain"/>
    <property type="match status" value="1"/>
</dbReference>
<protein>
    <submittedName>
        <fullName evidence="8">Outer membrane protein OmpA-like peptidoglycan-associated protein</fullName>
    </submittedName>
</protein>
<evidence type="ECO:0000256" key="1">
    <source>
        <dbReference type="ARBA" id="ARBA00004442"/>
    </source>
</evidence>
<dbReference type="InterPro" id="IPR036737">
    <property type="entry name" value="OmpA-like_sf"/>
</dbReference>
<evidence type="ECO:0000259" key="7">
    <source>
        <dbReference type="PROSITE" id="PS51123"/>
    </source>
</evidence>
<dbReference type="PRINTS" id="PR01021">
    <property type="entry name" value="OMPADOMAIN"/>
</dbReference>
<dbReference type="PROSITE" id="PS51123">
    <property type="entry name" value="OMPA_2"/>
    <property type="match status" value="1"/>
</dbReference>
<dbReference type="InterPro" id="IPR050330">
    <property type="entry name" value="Bact_OuterMem_StrucFunc"/>
</dbReference>
<evidence type="ECO:0000313" key="8">
    <source>
        <dbReference type="EMBL" id="MBB5019095.1"/>
    </source>
</evidence>
<dbReference type="InterPro" id="IPR006665">
    <property type="entry name" value="OmpA-like"/>
</dbReference>
<dbReference type="AlphaFoldDB" id="A0A840MNP8"/>
<name>A0A840MNP8_9PROT</name>
<proteinExistence type="predicted"/>
<dbReference type="RefSeq" id="WP_184039335.1">
    <property type="nucleotide sequence ID" value="NZ_JACHHY010000013.1"/>
</dbReference>
<dbReference type="InterPro" id="IPR006664">
    <property type="entry name" value="OMP_bac"/>
</dbReference>
<keyword evidence="9" id="KW-1185">Reference proteome</keyword>
<evidence type="ECO:0000256" key="3">
    <source>
        <dbReference type="ARBA" id="ARBA00023237"/>
    </source>
</evidence>
<sequence length="352" mass="38192">MKTGFPLAAHGVALIAALLATTLAQAETLTLPVERISDQRIQADYQGLTATQQRIKALNDGQQTASIPVGDYRLAKAQCWLDAAVHEYTRNDRSAFVQAALDESVKIIGALEQQATASPADQTPLINGASKLREDLWRRADSLRHTPGHRCAAAKVACAEVELVHAGNEINQQGWRHAKPYIQIAEDLLSEASDAASHCPSATVQAPAPQPAAPQPSPQAAIQVENHRLSASTLFRFDGGQLQHLLPQGKIELDRLVDEWSRLYQTIEHISVTGYTDRLGSDRRNAALSQQRADTVAAYLKSRGINAPFSTQGKGSVEQLAPCGSSTRHTTKLIDCLQPNRRVNITISGVKR</sequence>
<dbReference type="PANTHER" id="PTHR30329">
    <property type="entry name" value="STATOR ELEMENT OF FLAGELLAR MOTOR COMPLEX"/>
    <property type="match status" value="1"/>
</dbReference>
<evidence type="ECO:0000313" key="9">
    <source>
        <dbReference type="Proteomes" id="UP000575898"/>
    </source>
</evidence>
<organism evidence="8 9">
    <name type="scientific">Chitinivorax tropicus</name>
    <dbReference type="NCBI Taxonomy" id="714531"/>
    <lineage>
        <taxon>Bacteria</taxon>
        <taxon>Pseudomonadati</taxon>
        <taxon>Pseudomonadota</taxon>
        <taxon>Betaproteobacteria</taxon>
        <taxon>Chitinivorax</taxon>
    </lineage>
</organism>
<gene>
    <name evidence="8" type="ORF">HNQ59_002393</name>
</gene>
<keyword evidence="6" id="KW-0732">Signal</keyword>
<dbReference type="PANTHER" id="PTHR30329:SF21">
    <property type="entry name" value="LIPOPROTEIN YIAD-RELATED"/>
    <property type="match status" value="1"/>
</dbReference>
<feature type="domain" description="OmpA-like" evidence="7">
    <location>
        <begin position="222"/>
        <end position="351"/>
    </location>
</feature>
<feature type="signal peptide" evidence="6">
    <location>
        <begin position="1"/>
        <end position="26"/>
    </location>
</feature>
<dbReference type="CDD" id="cd07185">
    <property type="entry name" value="OmpA_C-like"/>
    <property type="match status" value="1"/>
</dbReference>
<evidence type="ECO:0000256" key="4">
    <source>
        <dbReference type="PROSITE-ProRule" id="PRU00473"/>
    </source>
</evidence>
<dbReference type="SUPFAM" id="SSF103088">
    <property type="entry name" value="OmpA-like"/>
    <property type="match status" value="1"/>
</dbReference>
<dbReference type="Pfam" id="PF00691">
    <property type="entry name" value="OmpA"/>
    <property type="match status" value="1"/>
</dbReference>
<evidence type="ECO:0000256" key="5">
    <source>
        <dbReference type="SAM" id="MobiDB-lite"/>
    </source>
</evidence>
<feature type="chain" id="PRO_5033047733" evidence="6">
    <location>
        <begin position="27"/>
        <end position="352"/>
    </location>
</feature>
<feature type="region of interest" description="Disordered" evidence="5">
    <location>
        <begin position="195"/>
        <end position="218"/>
    </location>
</feature>
<reference evidence="8 9" key="1">
    <citation type="submission" date="2020-08" db="EMBL/GenBank/DDBJ databases">
        <title>Genomic Encyclopedia of Type Strains, Phase IV (KMG-IV): sequencing the most valuable type-strain genomes for metagenomic binning, comparative biology and taxonomic classification.</title>
        <authorList>
            <person name="Goeker M."/>
        </authorList>
    </citation>
    <scope>NUCLEOTIDE SEQUENCE [LARGE SCALE GENOMIC DNA]</scope>
    <source>
        <strain evidence="8 9">DSM 27165</strain>
    </source>
</reference>
<dbReference type="Proteomes" id="UP000575898">
    <property type="component" value="Unassembled WGS sequence"/>
</dbReference>
<evidence type="ECO:0000256" key="6">
    <source>
        <dbReference type="SAM" id="SignalP"/>
    </source>
</evidence>
<dbReference type="GO" id="GO:0009279">
    <property type="term" value="C:cell outer membrane"/>
    <property type="evidence" value="ECO:0007669"/>
    <property type="project" value="UniProtKB-SubCell"/>
</dbReference>
<feature type="compositionally biased region" description="Pro residues" evidence="5">
    <location>
        <begin position="208"/>
        <end position="217"/>
    </location>
</feature>